<protein>
    <submittedName>
        <fullName evidence="1">Uncharacterized protein</fullName>
    </submittedName>
</protein>
<accession>A0A7G9GQC6</accession>
<gene>
    <name evidence="1" type="ORF">H9Q80_03375</name>
</gene>
<dbReference type="KEGG" id="ehn:H9Q80_03375"/>
<dbReference type="RefSeq" id="WP_117530350.1">
    <property type="nucleotide sequence ID" value="NZ_CP060636.1"/>
</dbReference>
<dbReference type="EMBL" id="CP060636">
    <property type="protein sequence ID" value="QNM13008.1"/>
    <property type="molecule type" value="Genomic_DNA"/>
</dbReference>
<organism evidence="1 2">
    <name type="scientific">[Eubacterium] hominis</name>
    <dbReference type="NCBI Taxonomy" id="2764325"/>
    <lineage>
        <taxon>Bacteria</taxon>
        <taxon>Bacillati</taxon>
        <taxon>Bacillota</taxon>
        <taxon>Erysipelotrichia</taxon>
        <taxon>Erysipelotrichales</taxon>
        <taxon>Erysipelotrichaceae</taxon>
        <taxon>Amedibacillus</taxon>
    </lineage>
</organism>
<reference evidence="1 2" key="1">
    <citation type="submission" date="2020-08" db="EMBL/GenBank/DDBJ databases">
        <authorList>
            <person name="Liu C."/>
            <person name="Sun Q."/>
        </authorList>
    </citation>
    <scope>NUCLEOTIDE SEQUENCE [LARGE SCALE GENOMIC DNA]</scope>
    <source>
        <strain evidence="1 2">NSJ-61</strain>
    </source>
</reference>
<evidence type="ECO:0000313" key="2">
    <source>
        <dbReference type="Proteomes" id="UP000515856"/>
    </source>
</evidence>
<evidence type="ECO:0000313" key="1">
    <source>
        <dbReference type="EMBL" id="QNM13008.1"/>
    </source>
</evidence>
<sequence length="109" mass="12343">MDDKNSDQIIESVRYQSNYRKTHHKCVLMEEENWDSDGDDWDNKNIAYILDKSLENAEVLATSTGEINIYGQDERLSTDSKTSDGINKTVNYVNGNNNSVYGLATTENA</sequence>
<name>A0A7G9GQC6_9FIRM</name>
<dbReference type="Proteomes" id="UP000515856">
    <property type="component" value="Chromosome"/>
</dbReference>
<dbReference type="AlphaFoldDB" id="A0A7G9GQC6"/>
<keyword evidence="2" id="KW-1185">Reference proteome</keyword>
<proteinExistence type="predicted"/>